<feature type="transmembrane region" description="Helical" evidence="1">
    <location>
        <begin position="110"/>
        <end position="129"/>
    </location>
</feature>
<keyword evidence="1" id="KW-0812">Transmembrane</keyword>
<feature type="transmembrane region" description="Helical" evidence="1">
    <location>
        <begin position="330"/>
        <end position="348"/>
    </location>
</feature>
<evidence type="ECO:0000313" key="3">
    <source>
        <dbReference type="Proteomes" id="UP000002457"/>
    </source>
</evidence>
<feature type="transmembrane region" description="Helical" evidence="1">
    <location>
        <begin position="172"/>
        <end position="192"/>
    </location>
</feature>
<dbReference type="Proteomes" id="UP000002457">
    <property type="component" value="Chromosome"/>
</dbReference>
<dbReference type="KEGG" id="mpl:Mpal_1995"/>
<dbReference type="AlphaFoldDB" id="B8GDE7"/>
<name>B8GDE7_METPE</name>
<dbReference type="InterPro" id="IPR018701">
    <property type="entry name" value="DUF2206_membrane"/>
</dbReference>
<keyword evidence="3" id="KW-1185">Reference proteome</keyword>
<feature type="transmembrane region" description="Helical" evidence="1">
    <location>
        <begin position="275"/>
        <end position="295"/>
    </location>
</feature>
<proteinExistence type="predicted"/>
<dbReference type="eggNOG" id="arCOG00568">
    <property type="taxonomic scope" value="Archaea"/>
</dbReference>
<accession>B8GDE7</accession>
<dbReference type="STRING" id="521011.Mpal_1995"/>
<sequence length="741" mass="83725">MQIKNIFTINDWPIYQFLGTVLGVQCLLWLMVILDANGSTIPLLRQIVGVVYLLFVPGLLLMRVLKMHRLGGIETLLFTVGLSMATSMFLGFVMNTIYPVLDVLNPIAEMPLMISLTVFVLIASVLAYLQDRDFADSSTLDTDEIFSLPTVLLSLLPFISIFGTFLMNNYHINLLLVVLLLILALIPVIVGFKSFIPETHYPYAIFMVALTLLLHTSLISAYIWGWDINQELYISNLVIQNSAWDFSIYSNINAMLSIVMLVPIFSIIAKIGSVWIFKIVFPLIFSLVGLGIYAIAKKQSYNKIAFYASFFFISLLVYYTEMLQVSRQEIAEFFLVLIILLIINKDLFKIKKYLLLIVFSFALATSHYGLSYLFMLTLFFALLILIISEIGSLGNLRHTIRKQFDWEKRGYTMNFAPRHAGERTVTIDYVMVFTIFALGWYLFISSSSALNSITDLFIQFSNNIVVGFMNPETTQGLNVIVTQAATPLHSIGKYIQFVAQFFIMFGIFSLLFRPQKMELGGEYVAVDREYFSFALVNLVLALAGVVLPYFSSALNTTRLYQITLIYLAPFFAIGVIEMFGVFDRFVRISWYKFNNENAIKALGAFLCIFLLFNTGVIYTIAQDSPTSIALTDNVDYPRFTPLEVAGATWLHQVGNRTIYSDVPMATMLESFSGTLSHKIPSETSQLRKSSYIFLGETNVQTNVLTMMTVTDVSKDTTSTSALPYIASRGIIYDNGKTRIYT</sequence>
<reference evidence="2 3" key="1">
    <citation type="journal article" date="2015" name="Genome Announc.">
        <title>Complete Genome Sequence of Methanosphaerula palustris E1-9CT, a Hydrogenotrophic Methanogen Isolated from a Minerotrophic Fen Peatland.</title>
        <authorList>
            <person name="Cadillo-Quiroz H."/>
            <person name="Browne P."/>
            <person name="Kyrpides N."/>
            <person name="Woyke T."/>
            <person name="Goodwin L."/>
            <person name="Detter C."/>
            <person name="Yavitt J.B."/>
            <person name="Zinder S.H."/>
        </authorList>
    </citation>
    <scope>NUCLEOTIDE SEQUENCE [LARGE SCALE GENOMIC DNA]</scope>
    <source>
        <strain evidence="3">ATCC BAA-1556 / DSM 19958 / E1-9c</strain>
    </source>
</reference>
<feature type="transmembrane region" description="Helical" evidence="1">
    <location>
        <begin position="301"/>
        <end position="318"/>
    </location>
</feature>
<gene>
    <name evidence="2" type="ordered locus">Mpal_1995</name>
</gene>
<dbReference type="Pfam" id="PF09971">
    <property type="entry name" value="DUF2206"/>
    <property type="match status" value="1"/>
</dbReference>
<feature type="transmembrane region" description="Helical" evidence="1">
    <location>
        <begin position="425"/>
        <end position="444"/>
    </location>
</feature>
<feature type="transmembrane region" description="Helical" evidence="1">
    <location>
        <begin position="204"/>
        <end position="226"/>
    </location>
</feature>
<feature type="transmembrane region" description="Helical" evidence="1">
    <location>
        <begin position="354"/>
        <end position="387"/>
    </location>
</feature>
<evidence type="ECO:0000313" key="2">
    <source>
        <dbReference type="EMBL" id="ACL17298.1"/>
    </source>
</evidence>
<protein>
    <submittedName>
        <fullName evidence="2">Membrane protein-like protein</fullName>
    </submittedName>
</protein>
<feature type="transmembrane region" description="Helical" evidence="1">
    <location>
        <begin position="533"/>
        <end position="551"/>
    </location>
</feature>
<feature type="transmembrane region" description="Helical" evidence="1">
    <location>
        <begin position="46"/>
        <end position="65"/>
    </location>
</feature>
<keyword evidence="1" id="KW-1133">Transmembrane helix</keyword>
<dbReference type="EMBL" id="CP001338">
    <property type="protein sequence ID" value="ACL17298.1"/>
    <property type="molecule type" value="Genomic_DNA"/>
</dbReference>
<feature type="transmembrane region" description="Helical" evidence="1">
    <location>
        <begin position="602"/>
        <end position="621"/>
    </location>
</feature>
<organism evidence="2 3">
    <name type="scientific">Methanosphaerula palustris (strain ATCC BAA-1556 / DSM 19958 / E1-9c)</name>
    <dbReference type="NCBI Taxonomy" id="521011"/>
    <lineage>
        <taxon>Archaea</taxon>
        <taxon>Methanobacteriati</taxon>
        <taxon>Methanobacteriota</taxon>
        <taxon>Stenosarchaea group</taxon>
        <taxon>Methanomicrobia</taxon>
        <taxon>Methanomicrobiales</taxon>
        <taxon>Methanoregulaceae</taxon>
        <taxon>Methanosphaerula</taxon>
    </lineage>
</organism>
<keyword evidence="1" id="KW-0472">Membrane</keyword>
<feature type="transmembrane region" description="Helical" evidence="1">
    <location>
        <begin position="77"/>
        <end position="98"/>
    </location>
</feature>
<feature type="transmembrane region" description="Helical" evidence="1">
    <location>
        <begin position="12"/>
        <end position="34"/>
    </location>
</feature>
<dbReference type="GeneID" id="7270801"/>
<dbReference type="RefSeq" id="WP_012618617.1">
    <property type="nucleotide sequence ID" value="NC_011832.1"/>
</dbReference>
<dbReference type="OrthoDB" id="292292at2157"/>
<feature type="transmembrane region" description="Helical" evidence="1">
    <location>
        <begin position="494"/>
        <end position="512"/>
    </location>
</feature>
<evidence type="ECO:0000256" key="1">
    <source>
        <dbReference type="SAM" id="Phobius"/>
    </source>
</evidence>
<feature type="transmembrane region" description="Helical" evidence="1">
    <location>
        <begin position="563"/>
        <end position="582"/>
    </location>
</feature>
<dbReference type="HOGENOM" id="CLU_023226_0_0_2"/>
<feature type="transmembrane region" description="Helical" evidence="1">
    <location>
        <begin position="246"/>
        <end position="268"/>
    </location>
</feature>